<dbReference type="EC" id="2.7.13.3" evidence="2"/>
<keyword evidence="11 19" id="KW-0418">Kinase</keyword>
<proteinExistence type="predicted"/>
<dbReference type="Gene3D" id="2.10.70.100">
    <property type="match status" value="1"/>
</dbReference>
<dbReference type="InterPro" id="IPR013655">
    <property type="entry name" value="PAS_fold_3"/>
</dbReference>
<evidence type="ECO:0000256" key="2">
    <source>
        <dbReference type="ARBA" id="ARBA00012438"/>
    </source>
</evidence>
<dbReference type="InterPro" id="IPR000014">
    <property type="entry name" value="PAS"/>
</dbReference>
<dbReference type="Pfam" id="PF07536">
    <property type="entry name" value="HWE_HK"/>
    <property type="match status" value="1"/>
</dbReference>
<accession>A0A291MUU2</accession>
<evidence type="ECO:0000256" key="9">
    <source>
        <dbReference type="ARBA" id="ARBA00022737"/>
    </source>
</evidence>
<feature type="domain" description="PAC" evidence="18">
    <location>
        <begin position="209"/>
        <end position="261"/>
    </location>
</feature>
<sequence>MPMLITDPNQVDNPIVFVNEAFSRLTGYAHQEIIGRNCRFLQGPDTDRNDVARLRDAIAAKTPIELDLLNYKKDGTTFWNRVLVSPVFDGEGQLSYFFASQFDVTLERERLSRLERERVDLESEVARRDAELIASEQRLRFALKAGQMGSWSLDIQSQRMMASEGCKENFGRPVDEPFTYEDLMEAVHPDDRAMRDQAVTTAIAKGTLLDVEYRLLTPGGEERWVQIRGQANYRADSTPLSMVGVSQDITDRKRAEEHRALLAGELSHRVKNSLAMIQAVISQTLRRATSLEEAGEALQARVFAMAAANDLLVQQNWEGASLRDLLGRTLAPFGADDGLQFRLAGPNVQLPPRIATSLALAMHEMATNAAKYGALSVEGGSVQIGWDIGTEAGRRSLRLNWAETGGPPVSAPDRTGFGTTLIERVLARETDGKAVIVYAPGGVKLTVDVPMLGDDGATLE</sequence>
<evidence type="ECO:0000256" key="15">
    <source>
        <dbReference type="ARBA" id="ARBA00023170"/>
    </source>
</evidence>
<keyword evidence="4" id="KW-0597">Phosphoprotein</keyword>
<dbReference type="EMBL" id="CP023741">
    <property type="protein sequence ID" value="ATI78708.1"/>
    <property type="molecule type" value="Genomic_DNA"/>
</dbReference>
<dbReference type="NCBIfam" id="TIGR00229">
    <property type="entry name" value="sensory_box"/>
    <property type="match status" value="2"/>
</dbReference>
<organism evidence="19 20">
    <name type="scientific">Sphingobium yanoikuyae</name>
    <name type="common">Sphingomonas yanoikuyae</name>
    <dbReference type="NCBI Taxonomy" id="13690"/>
    <lineage>
        <taxon>Bacteria</taxon>
        <taxon>Pseudomonadati</taxon>
        <taxon>Pseudomonadota</taxon>
        <taxon>Alphaproteobacteria</taxon>
        <taxon>Sphingomonadales</taxon>
        <taxon>Sphingomonadaceae</taxon>
        <taxon>Sphingobium</taxon>
    </lineage>
</organism>
<protein>
    <recommendedName>
        <fullName evidence="2">histidine kinase</fullName>
        <ecNumber evidence="2">2.7.13.3</ecNumber>
    </recommendedName>
</protein>
<evidence type="ECO:0000256" key="4">
    <source>
        <dbReference type="ARBA" id="ARBA00022553"/>
    </source>
</evidence>
<dbReference type="CDD" id="cd00130">
    <property type="entry name" value="PAS"/>
    <property type="match status" value="2"/>
</dbReference>
<dbReference type="InterPro" id="IPR035965">
    <property type="entry name" value="PAS-like_dom_sf"/>
</dbReference>
<keyword evidence="9" id="KW-0677">Repeat</keyword>
<keyword evidence="3" id="KW-0600">Photoreceptor protein</keyword>
<evidence type="ECO:0000259" key="18">
    <source>
        <dbReference type="PROSITE" id="PS50113"/>
    </source>
</evidence>
<keyword evidence="15" id="KW-0675">Receptor</keyword>
<evidence type="ECO:0000256" key="12">
    <source>
        <dbReference type="ARBA" id="ARBA00022840"/>
    </source>
</evidence>
<dbReference type="InterPro" id="IPR036890">
    <property type="entry name" value="HATPase_C_sf"/>
</dbReference>
<keyword evidence="10" id="KW-0547">Nucleotide-binding</keyword>
<evidence type="ECO:0000256" key="7">
    <source>
        <dbReference type="ARBA" id="ARBA00022643"/>
    </source>
</evidence>
<evidence type="ECO:0000256" key="14">
    <source>
        <dbReference type="ARBA" id="ARBA00023026"/>
    </source>
</evidence>
<dbReference type="Pfam" id="PF13426">
    <property type="entry name" value="PAS_9"/>
    <property type="match status" value="1"/>
</dbReference>
<dbReference type="Pfam" id="PF08447">
    <property type="entry name" value="PAS_3"/>
    <property type="match status" value="1"/>
</dbReference>
<evidence type="ECO:0000256" key="6">
    <source>
        <dbReference type="ARBA" id="ARBA00022630"/>
    </source>
</evidence>
<dbReference type="KEGG" id="sya:A6768_01010"/>
<reference evidence="19 20" key="1">
    <citation type="submission" date="2017-10" db="EMBL/GenBank/DDBJ databases">
        <title>Sphingobium yanoikuyae S72.</title>
        <authorList>
            <person name="Sanchez E."/>
            <person name="Bustos P."/>
            <person name="Mendoza P."/>
            <person name="Guo X."/>
            <person name="Mendoza A."/>
        </authorList>
    </citation>
    <scope>NUCLEOTIDE SEQUENCE [LARGE SCALE GENOMIC DNA]</scope>
    <source>
        <strain evidence="19 20">S72</strain>
    </source>
</reference>
<dbReference type="InterPro" id="IPR000700">
    <property type="entry name" value="PAS-assoc_C"/>
</dbReference>
<gene>
    <name evidence="19" type="ORF">A6768_01010</name>
</gene>
<keyword evidence="12" id="KW-0067">ATP-binding</keyword>
<dbReference type="Gene3D" id="3.30.450.20">
    <property type="entry name" value="PAS domain"/>
    <property type="match status" value="2"/>
</dbReference>
<keyword evidence="8" id="KW-0808">Transferase</keyword>
<dbReference type="SMART" id="SM00086">
    <property type="entry name" value="PAC"/>
    <property type="match status" value="2"/>
</dbReference>
<dbReference type="Gene3D" id="3.30.565.10">
    <property type="entry name" value="Histidine kinase-like ATPase, C-terminal domain"/>
    <property type="match status" value="1"/>
</dbReference>
<dbReference type="SMART" id="SM00911">
    <property type="entry name" value="HWE_HK"/>
    <property type="match status" value="1"/>
</dbReference>
<feature type="domain" description="PAS" evidence="17">
    <location>
        <begin position="135"/>
        <end position="206"/>
    </location>
</feature>
<dbReference type="PROSITE" id="PS50112">
    <property type="entry name" value="PAS"/>
    <property type="match status" value="2"/>
</dbReference>
<dbReference type="GO" id="GO:0009881">
    <property type="term" value="F:photoreceptor activity"/>
    <property type="evidence" value="ECO:0007669"/>
    <property type="project" value="UniProtKB-KW"/>
</dbReference>
<evidence type="ECO:0000256" key="13">
    <source>
        <dbReference type="ARBA" id="ARBA00022991"/>
    </source>
</evidence>
<evidence type="ECO:0000259" key="17">
    <source>
        <dbReference type="PROSITE" id="PS50112"/>
    </source>
</evidence>
<keyword evidence="13" id="KW-0157">Chromophore</keyword>
<evidence type="ECO:0000256" key="10">
    <source>
        <dbReference type="ARBA" id="ARBA00022741"/>
    </source>
</evidence>
<evidence type="ECO:0000313" key="20">
    <source>
        <dbReference type="Proteomes" id="UP000219422"/>
    </source>
</evidence>
<keyword evidence="14" id="KW-0843">Virulence</keyword>
<keyword evidence="16" id="KW-0175">Coiled coil</keyword>
<dbReference type="GO" id="GO:0005524">
    <property type="term" value="F:ATP binding"/>
    <property type="evidence" value="ECO:0007669"/>
    <property type="project" value="UniProtKB-KW"/>
</dbReference>
<dbReference type="PANTHER" id="PTHR41523:SF7">
    <property type="entry name" value="HISTIDINE KINASE"/>
    <property type="match status" value="1"/>
</dbReference>
<dbReference type="PROSITE" id="PS50113">
    <property type="entry name" value="PAC"/>
    <property type="match status" value="2"/>
</dbReference>
<dbReference type="InterPro" id="IPR011102">
    <property type="entry name" value="Sig_transdc_His_kinase_HWE"/>
</dbReference>
<evidence type="ECO:0000256" key="11">
    <source>
        <dbReference type="ARBA" id="ARBA00022777"/>
    </source>
</evidence>
<feature type="domain" description="PAC" evidence="18">
    <location>
        <begin position="62"/>
        <end position="116"/>
    </location>
</feature>
<dbReference type="Proteomes" id="UP000219422">
    <property type="component" value="Chromosome"/>
</dbReference>
<dbReference type="PANTHER" id="PTHR41523">
    <property type="entry name" value="TWO-COMPONENT SYSTEM SENSOR PROTEIN"/>
    <property type="match status" value="1"/>
</dbReference>
<evidence type="ECO:0000256" key="3">
    <source>
        <dbReference type="ARBA" id="ARBA00022543"/>
    </source>
</evidence>
<keyword evidence="7" id="KW-0288">FMN</keyword>
<evidence type="ECO:0000313" key="19">
    <source>
        <dbReference type="EMBL" id="ATI78708.1"/>
    </source>
</evidence>
<dbReference type="InterPro" id="IPR001610">
    <property type="entry name" value="PAC"/>
</dbReference>
<dbReference type="SMART" id="SM00091">
    <property type="entry name" value="PAS"/>
    <property type="match status" value="2"/>
</dbReference>
<comment type="catalytic activity">
    <reaction evidence="1">
        <text>ATP + protein L-histidine = ADP + protein N-phospho-L-histidine.</text>
        <dbReference type="EC" id="2.7.13.3"/>
    </reaction>
</comment>
<name>A0A291MUU2_SPHYA</name>
<evidence type="ECO:0000256" key="8">
    <source>
        <dbReference type="ARBA" id="ARBA00022679"/>
    </source>
</evidence>
<evidence type="ECO:0000256" key="16">
    <source>
        <dbReference type="SAM" id="Coils"/>
    </source>
</evidence>
<feature type="coiled-coil region" evidence="16">
    <location>
        <begin position="104"/>
        <end position="131"/>
    </location>
</feature>
<evidence type="ECO:0000256" key="5">
    <source>
        <dbReference type="ARBA" id="ARBA00022606"/>
    </source>
</evidence>
<feature type="domain" description="PAS" evidence="17">
    <location>
        <begin position="1"/>
        <end position="61"/>
    </location>
</feature>
<dbReference type="AlphaFoldDB" id="A0A291MUU2"/>
<keyword evidence="6" id="KW-0285">Flavoprotein</keyword>
<evidence type="ECO:0000256" key="1">
    <source>
        <dbReference type="ARBA" id="ARBA00000085"/>
    </source>
</evidence>
<keyword evidence="5" id="KW-0716">Sensory transduction</keyword>
<dbReference type="GO" id="GO:0004673">
    <property type="term" value="F:protein histidine kinase activity"/>
    <property type="evidence" value="ECO:0007669"/>
    <property type="project" value="UniProtKB-EC"/>
</dbReference>
<dbReference type="SUPFAM" id="SSF55785">
    <property type="entry name" value="PYP-like sensor domain (PAS domain)"/>
    <property type="match status" value="2"/>
</dbReference>